<feature type="transmembrane region" description="Helical" evidence="4">
    <location>
        <begin position="76"/>
        <end position="95"/>
    </location>
</feature>
<dbReference type="Gene3D" id="1.20.1250.20">
    <property type="entry name" value="MFS general substrate transporter like domains"/>
    <property type="match status" value="2"/>
</dbReference>
<dbReference type="OrthoDB" id="9810614at2"/>
<dbReference type="InterPro" id="IPR020846">
    <property type="entry name" value="MFS_dom"/>
</dbReference>
<feature type="transmembrane region" description="Helical" evidence="4">
    <location>
        <begin position="141"/>
        <end position="162"/>
    </location>
</feature>
<keyword evidence="1 4" id="KW-0812">Transmembrane</keyword>
<evidence type="ECO:0000259" key="5">
    <source>
        <dbReference type="PROSITE" id="PS50850"/>
    </source>
</evidence>
<protein>
    <submittedName>
        <fullName evidence="6">Major facilitator superfamily MFS_1</fullName>
    </submittedName>
</protein>
<accession>D7DQ40</accession>
<keyword evidence="7" id="KW-1185">Reference proteome</keyword>
<dbReference type="Pfam" id="PF07690">
    <property type="entry name" value="MFS_1"/>
    <property type="match status" value="1"/>
</dbReference>
<sequence length="408" mass="43273">MLTAQLSDKRRNLSIVALNAVSTLSQIGQYGLGTTLLPIALVTKGATPEQIGITSSALWLGMLAGLLVTGQLIRALGYRITVILGLVISALSFAVMPWLDWQWWLIPAAAIGFGLGLRWIANETWLYRLAPAHARGRIIGIHETLISIAAILAPLIIVSVGAVKPTAFLMAATIIMLAIIPLFIAVTLSVTDSSQENNSNDSHLNLGKPIKQTIAFLMGFGALIAGLGGWMEGSILAFLPVYSADIGLASSDVAWLLTILGIGATTCQFAIGWLADNKGLLWTAKLCTFAAFLAVLIAIIFEKSFLNLAVSVFILGGVGGGLLTLGIFWATLADATATEASHAEVNLSNRVRQVSIIYTILSAAGPFVAGFVVSHAGSKSLFWQQLVVILMIAIVLFWQSRKNIASPL</sequence>
<evidence type="ECO:0000313" key="6">
    <source>
        <dbReference type="EMBL" id="ADI29411.1"/>
    </source>
</evidence>
<dbReference type="HOGENOM" id="CLU_035018_0_0_4"/>
<feature type="transmembrane region" description="Helical" evidence="4">
    <location>
        <begin position="12"/>
        <end position="31"/>
    </location>
</feature>
<reference evidence="6 7" key="2">
    <citation type="journal article" date="2011" name="J. Bacteriol.">
        <title>Genomes of three methylotrophs from a single niche uncover genetic and metabolic divergence of Methylophilaceae.</title>
        <authorList>
            <person name="Lapidus A."/>
            <person name="Clum A."/>
            <person name="Labutti K."/>
            <person name="Kaluzhnaya M.G."/>
            <person name="Lim S."/>
            <person name="Beck D.A."/>
            <person name="Glavina Del Rio T."/>
            <person name="Nolan M."/>
            <person name="Mavromatis K."/>
            <person name="Huntemann M."/>
            <person name="Lucas S."/>
            <person name="Lidstrom M.E."/>
            <person name="Ivanova N."/>
            <person name="Chistoserdova L."/>
        </authorList>
    </citation>
    <scope>NUCLEOTIDE SEQUENCE [LARGE SCALE GENOMIC DNA]</scope>
    <source>
        <strain evidence="6 7">301</strain>
    </source>
</reference>
<feature type="domain" description="Major facilitator superfamily (MFS) profile" evidence="5">
    <location>
        <begin position="214"/>
        <end position="408"/>
    </location>
</feature>
<name>D7DQ40_METV0</name>
<evidence type="ECO:0000256" key="1">
    <source>
        <dbReference type="ARBA" id="ARBA00022692"/>
    </source>
</evidence>
<dbReference type="InterPro" id="IPR011701">
    <property type="entry name" value="MFS"/>
</dbReference>
<feature type="transmembrane region" description="Helical" evidence="4">
    <location>
        <begin position="214"/>
        <end position="241"/>
    </location>
</feature>
<reference evidence="7" key="1">
    <citation type="submission" date="2010-05" db="EMBL/GenBank/DDBJ databases">
        <title>Complete sequence of Methylotenera sp. 301.</title>
        <authorList>
            <person name="Lucas S."/>
            <person name="Copeland A."/>
            <person name="Lapidus A."/>
            <person name="Cheng J.-F."/>
            <person name="Bruce D."/>
            <person name="Goodwin L."/>
            <person name="Pitluck S."/>
            <person name="Clum A."/>
            <person name="Land M."/>
            <person name="Hauser L."/>
            <person name="Kyrpides N."/>
            <person name="Ivanova N."/>
            <person name="Chistoservova L."/>
            <person name="Kalyuzhnaya M."/>
            <person name="Woyke T."/>
        </authorList>
    </citation>
    <scope>NUCLEOTIDE SEQUENCE [LARGE SCALE GENOMIC DNA]</scope>
    <source>
        <strain evidence="7">301</strain>
    </source>
</reference>
<feature type="transmembrane region" description="Helical" evidence="4">
    <location>
        <begin position="354"/>
        <end position="375"/>
    </location>
</feature>
<dbReference type="Proteomes" id="UP000000383">
    <property type="component" value="Chromosome"/>
</dbReference>
<keyword evidence="3 4" id="KW-0472">Membrane</keyword>
<evidence type="ECO:0000256" key="3">
    <source>
        <dbReference type="ARBA" id="ARBA00023136"/>
    </source>
</evidence>
<dbReference type="PROSITE" id="PS50850">
    <property type="entry name" value="MFS"/>
    <property type="match status" value="2"/>
</dbReference>
<feature type="transmembrane region" description="Helical" evidence="4">
    <location>
        <begin position="51"/>
        <end position="69"/>
    </location>
</feature>
<dbReference type="AlphaFoldDB" id="D7DQ40"/>
<feature type="domain" description="Major facilitator superfamily (MFS) profile" evidence="5">
    <location>
        <begin position="1"/>
        <end position="190"/>
    </location>
</feature>
<dbReference type="SUPFAM" id="SSF103473">
    <property type="entry name" value="MFS general substrate transporter"/>
    <property type="match status" value="1"/>
</dbReference>
<evidence type="ECO:0000313" key="7">
    <source>
        <dbReference type="Proteomes" id="UP000000383"/>
    </source>
</evidence>
<feature type="transmembrane region" description="Helical" evidence="4">
    <location>
        <begin position="307"/>
        <end position="333"/>
    </location>
</feature>
<evidence type="ECO:0000256" key="4">
    <source>
        <dbReference type="SAM" id="Phobius"/>
    </source>
</evidence>
<feature type="transmembrane region" description="Helical" evidence="4">
    <location>
        <begin position="101"/>
        <end position="120"/>
    </location>
</feature>
<dbReference type="EMBL" id="CP002056">
    <property type="protein sequence ID" value="ADI29411.1"/>
    <property type="molecule type" value="Genomic_DNA"/>
</dbReference>
<feature type="transmembrane region" description="Helical" evidence="4">
    <location>
        <begin position="253"/>
        <end position="275"/>
    </location>
</feature>
<keyword evidence="2 4" id="KW-1133">Transmembrane helix</keyword>
<organism evidence="6 7">
    <name type="scientific">Methylotenera versatilis (strain 301)</name>
    <dbReference type="NCBI Taxonomy" id="666681"/>
    <lineage>
        <taxon>Bacteria</taxon>
        <taxon>Pseudomonadati</taxon>
        <taxon>Pseudomonadota</taxon>
        <taxon>Betaproteobacteria</taxon>
        <taxon>Nitrosomonadales</taxon>
        <taxon>Methylophilaceae</taxon>
        <taxon>Methylotenera</taxon>
    </lineage>
</organism>
<feature type="transmembrane region" description="Helical" evidence="4">
    <location>
        <begin position="282"/>
        <end position="301"/>
    </location>
</feature>
<dbReference type="RefSeq" id="WP_013147727.1">
    <property type="nucleotide sequence ID" value="NC_014207.1"/>
</dbReference>
<dbReference type="PANTHER" id="PTHR23521:SF2">
    <property type="entry name" value="TRANSPORTER MFS SUPERFAMILY"/>
    <property type="match status" value="1"/>
</dbReference>
<feature type="transmembrane region" description="Helical" evidence="4">
    <location>
        <begin position="168"/>
        <end position="190"/>
    </location>
</feature>
<dbReference type="PANTHER" id="PTHR23521">
    <property type="entry name" value="TRANSPORTER MFS SUPERFAMILY"/>
    <property type="match status" value="1"/>
</dbReference>
<dbReference type="eggNOG" id="COG0477">
    <property type="taxonomic scope" value="Bacteria"/>
</dbReference>
<dbReference type="STRING" id="666681.M301_1027"/>
<dbReference type="KEGG" id="meh:M301_1027"/>
<dbReference type="GO" id="GO:0005886">
    <property type="term" value="C:plasma membrane"/>
    <property type="evidence" value="ECO:0007669"/>
    <property type="project" value="TreeGrafter"/>
</dbReference>
<feature type="transmembrane region" description="Helical" evidence="4">
    <location>
        <begin position="381"/>
        <end position="398"/>
    </location>
</feature>
<proteinExistence type="predicted"/>
<dbReference type="InterPro" id="IPR036259">
    <property type="entry name" value="MFS_trans_sf"/>
</dbReference>
<dbReference type="GO" id="GO:0022857">
    <property type="term" value="F:transmembrane transporter activity"/>
    <property type="evidence" value="ECO:0007669"/>
    <property type="project" value="InterPro"/>
</dbReference>
<evidence type="ECO:0000256" key="2">
    <source>
        <dbReference type="ARBA" id="ARBA00022989"/>
    </source>
</evidence>
<gene>
    <name evidence="6" type="ordered locus">M301_1027</name>
</gene>